<evidence type="ECO:0000313" key="1">
    <source>
        <dbReference type="EnsemblMetazoa" id="GPAI030000-PA"/>
    </source>
</evidence>
<dbReference type="EnsemblMetazoa" id="GPAI030000-RA">
    <property type="protein sequence ID" value="GPAI030000-PA"/>
    <property type="gene ID" value="GPAI030000"/>
</dbReference>
<sequence>MLLMHAEVKTILHRIISVVSLHLLPSQDGHNSTRDDELCRFTWSVVLLVFEDFLARKKTVEMKSCASFEIFEREVKARYSSDSVFFTFVMRILTTGSRPVSKFEDMDNLIIAD</sequence>
<dbReference type="VEuPathDB" id="VectorBase:GPAI030000"/>
<dbReference type="AlphaFoldDB" id="A0A1A9ZZR3"/>
<accession>A0A1A9ZZR3</accession>
<organism evidence="1 2">
    <name type="scientific">Glossina pallidipes</name>
    <name type="common">Tsetse fly</name>
    <dbReference type="NCBI Taxonomy" id="7398"/>
    <lineage>
        <taxon>Eukaryota</taxon>
        <taxon>Metazoa</taxon>
        <taxon>Ecdysozoa</taxon>
        <taxon>Arthropoda</taxon>
        <taxon>Hexapoda</taxon>
        <taxon>Insecta</taxon>
        <taxon>Pterygota</taxon>
        <taxon>Neoptera</taxon>
        <taxon>Endopterygota</taxon>
        <taxon>Diptera</taxon>
        <taxon>Brachycera</taxon>
        <taxon>Muscomorpha</taxon>
        <taxon>Hippoboscoidea</taxon>
        <taxon>Glossinidae</taxon>
        <taxon>Glossina</taxon>
    </lineage>
</organism>
<reference evidence="1" key="2">
    <citation type="submission" date="2020-05" db="UniProtKB">
        <authorList>
            <consortium name="EnsemblMetazoa"/>
        </authorList>
    </citation>
    <scope>IDENTIFICATION</scope>
    <source>
        <strain evidence="1">IAEA</strain>
    </source>
</reference>
<evidence type="ECO:0000313" key="2">
    <source>
        <dbReference type="Proteomes" id="UP000092445"/>
    </source>
</evidence>
<dbReference type="Proteomes" id="UP000092445">
    <property type="component" value="Unassembled WGS sequence"/>
</dbReference>
<name>A0A1A9ZZR3_GLOPL</name>
<protein>
    <submittedName>
        <fullName evidence="1">Uncharacterized protein</fullName>
    </submittedName>
</protein>
<keyword evidence="2" id="KW-1185">Reference proteome</keyword>
<reference evidence="2" key="1">
    <citation type="submission" date="2014-03" db="EMBL/GenBank/DDBJ databases">
        <authorList>
            <person name="Aksoy S."/>
            <person name="Warren W."/>
            <person name="Wilson R.K."/>
        </authorList>
    </citation>
    <scope>NUCLEOTIDE SEQUENCE [LARGE SCALE GENOMIC DNA]</scope>
    <source>
        <strain evidence="2">IAEA</strain>
    </source>
</reference>
<proteinExistence type="predicted"/>